<evidence type="ECO:0000313" key="2">
    <source>
        <dbReference type="Proteomes" id="UP000274271"/>
    </source>
</evidence>
<evidence type="ECO:0000313" key="1">
    <source>
        <dbReference type="EMBL" id="RRB15130.1"/>
    </source>
</evidence>
<proteinExistence type="predicted"/>
<dbReference type="AlphaFoldDB" id="A0A3P1CPJ4"/>
<keyword evidence="2" id="KW-1185">Reference proteome</keyword>
<organism evidence="1 2">
    <name type="scientific">Larkinella knui</name>
    <dbReference type="NCBI Taxonomy" id="2025310"/>
    <lineage>
        <taxon>Bacteria</taxon>
        <taxon>Pseudomonadati</taxon>
        <taxon>Bacteroidota</taxon>
        <taxon>Cytophagia</taxon>
        <taxon>Cytophagales</taxon>
        <taxon>Spirosomataceae</taxon>
        <taxon>Larkinella</taxon>
    </lineage>
</organism>
<reference evidence="1 2" key="1">
    <citation type="submission" date="2018-11" db="EMBL/GenBank/DDBJ databases">
        <authorList>
            <person name="Zhou Z."/>
            <person name="Wang G."/>
        </authorList>
    </citation>
    <scope>NUCLEOTIDE SEQUENCE [LARGE SCALE GENOMIC DNA]</scope>
    <source>
        <strain evidence="1 2">KCTC42998</strain>
    </source>
</reference>
<dbReference type="InterPro" id="IPR011652">
    <property type="entry name" value="MORN_2"/>
</dbReference>
<dbReference type="EMBL" id="RQJP01000002">
    <property type="protein sequence ID" value="RRB15130.1"/>
    <property type="molecule type" value="Genomic_DNA"/>
</dbReference>
<dbReference type="Pfam" id="PF07661">
    <property type="entry name" value="MORN_2"/>
    <property type="match status" value="1"/>
</dbReference>
<sequence>MLLISTGMATMVRRVRGRNKLVWLLAGIAMDCRPAPEPVHYLDAAQIQIHTRNGVHYTGKIPLSGVLFSVDNQGDTVFKVPFREGKENGVAKFFYPKNRLREERIFVNGWKEGTHRGWYENGRLRFEYRFRDDEFDGSYREWFPNGKRFRNMNYEKGQEAGVQQIWYSSGKIKTNYLIKDDRRYGLLGTKNCKNVVDSVFRK</sequence>
<dbReference type="Gene3D" id="3.90.930.1">
    <property type="match status" value="1"/>
</dbReference>
<gene>
    <name evidence="1" type="ORF">EHT87_11300</name>
</gene>
<comment type="caution">
    <text evidence="1">The sequence shown here is derived from an EMBL/GenBank/DDBJ whole genome shotgun (WGS) entry which is preliminary data.</text>
</comment>
<dbReference type="Proteomes" id="UP000274271">
    <property type="component" value="Unassembled WGS sequence"/>
</dbReference>
<name>A0A3P1CPJ4_9BACT</name>
<protein>
    <submittedName>
        <fullName evidence="1">Toxin-antitoxin system YwqK family antitoxin</fullName>
    </submittedName>
</protein>
<dbReference type="SUPFAM" id="SSF82185">
    <property type="entry name" value="Histone H3 K4-specific methyltransferase SET7/9 N-terminal domain"/>
    <property type="match status" value="1"/>
</dbReference>
<dbReference type="OrthoDB" id="959177at2"/>
<accession>A0A3P1CPJ4</accession>